<keyword evidence="2" id="KW-0547">Nucleotide-binding</keyword>
<sequence>MTPDEHGNWINQRNKSFETFLAIGHKKNHGKKLFETFFLVFQPIVMLGPIIQVVKT</sequence>
<gene>
    <name evidence="2" type="ORF">ABID23_000228</name>
</gene>
<organism evidence="2 3">
    <name type="scientific">Bartonella silvatica</name>
    <dbReference type="NCBI Taxonomy" id="357760"/>
    <lineage>
        <taxon>Bacteria</taxon>
        <taxon>Pseudomonadati</taxon>
        <taxon>Pseudomonadota</taxon>
        <taxon>Alphaproteobacteria</taxon>
        <taxon>Hyphomicrobiales</taxon>
        <taxon>Bartonellaceae</taxon>
        <taxon>Bartonella</taxon>
    </lineage>
</organism>
<evidence type="ECO:0000313" key="3">
    <source>
        <dbReference type="Proteomes" id="UP001549086"/>
    </source>
</evidence>
<keyword evidence="1" id="KW-0472">Membrane</keyword>
<dbReference type="EMBL" id="JBEPLI010000001">
    <property type="protein sequence ID" value="MET3589158.1"/>
    <property type="molecule type" value="Genomic_DNA"/>
</dbReference>
<keyword evidence="1" id="KW-1133">Transmembrane helix</keyword>
<evidence type="ECO:0000256" key="1">
    <source>
        <dbReference type="SAM" id="Phobius"/>
    </source>
</evidence>
<keyword evidence="2" id="KW-0067">ATP-binding</keyword>
<keyword evidence="1" id="KW-0812">Transmembrane</keyword>
<evidence type="ECO:0000313" key="2">
    <source>
        <dbReference type="EMBL" id="MET3589158.1"/>
    </source>
</evidence>
<comment type="caution">
    <text evidence="2">The sequence shown here is derived from an EMBL/GenBank/DDBJ whole genome shotgun (WGS) entry which is preliminary data.</text>
</comment>
<keyword evidence="3" id="KW-1185">Reference proteome</keyword>
<keyword evidence="2" id="KW-0378">Hydrolase</keyword>
<protein>
    <submittedName>
        <fullName evidence="2">Helicase</fullName>
    </submittedName>
</protein>
<dbReference type="GO" id="GO:0004386">
    <property type="term" value="F:helicase activity"/>
    <property type="evidence" value="ECO:0007669"/>
    <property type="project" value="UniProtKB-KW"/>
</dbReference>
<accession>A0ABV2HF46</accession>
<name>A0ABV2HF46_9HYPH</name>
<reference evidence="2 3" key="1">
    <citation type="submission" date="2024-06" db="EMBL/GenBank/DDBJ databases">
        <title>Genomic Encyclopedia of Type Strains, Phase IV (KMG-IV): sequencing the most valuable type-strain genomes for metagenomic binning, comparative biology and taxonomic classification.</title>
        <authorList>
            <person name="Goeker M."/>
        </authorList>
    </citation>
    <scope>NUCLEOTIDE SEQUENCE [LARGE SCALE GENOMIC DNA]</scope>
    <source>
        <strain evidence="2 3">DSM 23649</strain>
    </source>
</reference>
<feature type="transmembrane region" description="Helical" evidence="1">
    <location>
        <begin position="33"/>
        <end position="54"/>
    </location>
</feature>
<keyword evidence="2" id="KW-0347">Helicase</keyword>
<proteinExistence type="predicted"/>
<dbReference type="Proteomes" id="UP001549086">
    <property type="component" value="Unassembled WGS sequence"/>
</dbReference>